<dbReference type="AlphaFoldDB" id="E4KLS8"/>
<organism evidence="3 4">
    <name type="scientific">Eremococcus coleocola ACS-139-V-Col8</name>
    <dbReference type="NCBI Taxonomy" id="908337"/>
    <lineage>
        <taxon>Bacteria</taxon>
        <taxon>Bacillati</taxon>
        <taxon>Bacillota</taxon>
        <taxon>Bacilli</taxon>
        <taxon>Lactobacillales</taxon>
        <taxon>Aerococcaceae</taxon>
        <taxon>Eremococcus</taxon>
    </lineage>
</organism>
<dbReference type="Pfam" id="PF10979">
    <property type="entry name" value="DUF2786"/>
    <property type="match status" value="1"/>
</dbReference>
<protein>
    <submittedName>
        <fullName evidence="3">Uncharacterized protein</fullName>
    </submittedName>
</protein>
<reference evidence="3 4" key="1">
    <citation type="submission" date="2010-10" db="EMBL/GenBank/DDBJ databases">
        <authorList>
            <person name="Durkin A.S."/>
            <person name="Madupu R."/>
            <person name="Torralba M."/>
            <person name="Gillis M."/>
            <person name="Methe B."/>
            <person name="Sutton G."/>
            <person name="Nelson K.E."/>
        </authorList>
    </citation>
    <scope>NUCLEOTIDE SEQUENCE [LARGE SCALE GENOMIC DNA]</scope>
    <source>
        <strain evidence="3 4">ACS-139-V-Col8</strain>
    </source>
</reference>
<dbReference type="Pfam" id="PF23771">
    <property type="entry name" value="DUF7168"/>
    <property type="match status" value="1"/>
</dbReference>
<dbReference type="Proteomes" id="UP000005990">
    <property type="component" value="Unassembled WGS sequence"/>
</dbReference>
<evidence type="ECO:0000313" key="3">
    <source>
        <dbReference type="EMBL" id="EFR32133.1"/>
    </source>
</evidence>
<dbReference type="InterPro" id="IPR055592">
    <property type="entry name" value="DUF7168"/>
</dbReference>
<evidence type="ECO:0000259" key="2">
    <source>
        <dbReference type="Pfam" id="PF23771"/>
    </source>
</evidence>
<proteinExistence type="predicted"/>
<evidence type="ECO:0000259" key="1">
    <source>
        <dbReference type="Pfam" id="PF10979"/>
    </source>
</evidence>
<gene>
    <name evidence="3" type="ORF">HMPREF9257_0910</name>
</gene>
<dbReference type="STRING" id="908337.HMPREF9257_0910"/>
<dbReference type="EMBL" id="AENN01000001">
    <property type="protein sequence ID" value="EFR32133.1"/>
    <property type="molecule type" value="Genomic_DNA"/>
</dbReference>
<keyword evidence="4" id="KW-1185">Reference proteome</keyword>
<feature type="domain" description="DUF7168" evidence="2">
    <location>
        <begin position="54"/>
        <end position="157"/>
    </location>
</feature>
<comment type="caution">
    <text evidence="3">The sequence shown here is derived from an EMBL/GenBank/DDBJ whole genome shotgun (WGS) entry which is preliminary data.</text>
</comment>
<accession>E4KLS8</accession>
<name>E4KLS8_9LACT</name>
<dbReference type="eggNOG" id="COG1451">
    <property type="taxonomic scope" value="Bacteria"/>
</dbReference>
<feature type="domain" description="DUF2786" evidence="1">
    <location>
        <begin position="6"/>
        <end position="45"/>
    </location>
</feature>
<evidence type="ECO:0000313" key="4">
    <source>
        <dbReference type="Proteomes" id="UP000005990"/>
    </source>
</evidence>
<dbReference type="RefSeq" id="WP_006417612.1">
    <property type="nucleotide sequence ID" value="NZ_AENN01000001.1"/>
</dbReference>
<dbReference type="InterPro" id="IPR024498">
    <property type="entry name" value="DUF2786"/>
</dbReference>
<sequence length="163" mass="19271">MSVNDKILDKIKNLLTLAEDGNNDEESQTALLMAQKLMLKYKISQNDLSSRGKQEIVIRSLSVYKRIFWWEKVLVKIIADNFRVMFYIQSHRLPYQKNVGRKLVLMGYPEDVDLAYEMFYLAEDAMKFYASQYINGQVRPKTASQKSRLRKTYYQGFFRWAKG</sequence>